<dbReference type="Proteomes" id="UP001336314">
    <property type="component" value="Unassembled WGS sequence"/>
</dbReference>
<organism evidence="7 8">
    <name type="scientific">Alkalimonas cellulosilytica</name>
    <dbReference type="NCBI Taxonomy" id="3058395"/>
    <lineage>
        <taxon>Bacteria</taxon>
        <taxon>Pseudomonadati</taxon>
        <taxon>Pseudomonadota</taxon>
        <taxon>Gammaproteobacteria</taxon>
        <taxon>Alkalimonas</taxon>
    </lineage>
</organism>
<keyword evidence="8" id="KW-1185">Reference proteome</keyword>
<dbReference type="PROSITE" id="PS52015">
    <property type="entry name" value="TONB_CTD"/>
    <property type="match status" value="1"/>
</dbReference>
<comment type="similarity">
    <text evidence="5">Belongs to the TonB family.</text>
</comment>
<evidence type="ECO:0000256" key="3">
    <source>
        <dbReference type="ARBA" id="ARBA00022989"/>
    </source>
</evidence>
<accession>A0ABU7J884</accession>
<dbReference type="Pfam" id="PF05569">
    <property type="entry name" value="Peptidase_M56"/>
    <property type="match status" value="1"/>
</dbReference>
<evidence type="ECO:0000313" key="8">
    <source>
        <dbReference type="Proteomes" id="UP001336314"/>
    </source>
</evidence>
<keyword evidence="5" id="KW-0813">Transport</keyword>
<comment type="function">
    <text evidence="5">Interacts with outer membrane receptor proteins that carry out high-affinity binding and energy dependent uptake into the periplasmic space of specific substrates. It could act to transduce energy from the cytoplasmic membrane to specific energy-requiring processes in the outer membrane, resulting in the release into the periplasm of ligands bound by these outer membrane proteins.</text>
</comment>
<evidence type="ECO:0000256" key="2">
    <source>
        <dbReference type="ARBA" id="ARBA00022692"/>
    </source>
</evidence>
<evidence type="ECO:0000313" key="7">
    <source>
        <dbReference type="EMBL" id="MEE2002706.1"/>
    </source>
</evidence>
<evidence type="ECO:0000256" key="5">
    <source>
        <dbReference type="RuleBase" id="RU362123"/>
    </source>
</evidence>
<keyword evidence="5" id="KW-1003">Cell membrane</keyword>
<dbReference type="InterPro" id="IPR052173">
    <property type="entry name" value="Beta-lactam_resp_regulator"/>
</dbReference>
<gene>
    <name evidence="7" type="ORF">QWY20_14700</name>
</gene>
<feature type="domain" description="TonB C-terminal" evidence="6">
    <location>
        <begin position="303"/>
        <end position="393"/>
    </location>
</feature>
<dbReference type="Pfam" id="PF03544">
    <property type="entry name" value="TonB_C"/>
    <property type="match status" value="1"/>
</dbReference>
<keyword evidence="2 5" id="KW-0812">Transmembrane</keyword>
<keyword evidence="5" id="KW-0653">Protein transport</keyword>
<feature type="transmembrane region" description="Helical" evidence="5">
    <location>
        <begin position="182"/>
        <end position="201"/>
    </location>
</feature>
<dbReference type="EMBL" id="JAUHLI010000015">
    <property type="protein sequence ID" value="MEE2002706.1"/>
    <property type="molecule type" value="Genomic_DNA"/>
</dbReference>
<reference evidence="7 8" key="1">
    <citation type="submission" date="2023-07" db="EMBL/GenBank/DDBJ databases">
        <title>Alkalimonas sp., MEB108 novel, alkaliphilic bacterium isolated from Lonar Lake, India.</title>
        <authorList>
            <person name="Joshi A."/>
            <person name="Thite S."/>
        </authorList>
    </citation>
    <scope>NUCLEOTIDE SEQUENCE [LARGE SCALE GENOMIC DNA]</scope>
    <source>
        <strain evidence="7 8">MEB108</strain>
    </source>
</reference>
<dbReference type="NCBIfam" id="TIGR01352">
    <property type="entry name" value="tonB_Cterm"/>
    <property type="match status" value="1"/>
</dbReference>
<name>A0ABU7J884_9GAMM</name>
<evidence type="ECO:0000256" key="4">
    <source>
        <dbReference type="ARBA" id="ARBA00023136"/>
    </source>
</evidence>
<dbReference type="SUPFAM" id="SSF74653">
    <property type="entry name" value="TolA/TonB C-terminal domain"/>
    <property type="match status" value="1"/>
</dbReference>
<sequence length="393" mass="44732">MMLWLWQSSLLLILVLVPLLLLHPWLLQRLGARSCYLLWAAVPLTLLLPLLPDIQLAQPAQPALIETLQVNVNQWQQVVQGSSTGTTVLFRLWLTGTALLLIICLSSHLRLHNQLRRGRQHRYSQLRCYLSQHNLGPAIFGMLKPNLILPADFRQRFSRTQRRLILQHELAHWQRGDLHANLLAVFLLCLFWFHPIVWLAYRRYRADQELACDAEVLSRHPKSTPFCYANALLAAMQSVPKPTVQFQPFFHHYGATNTMKERLQQLKQQHGFSKTPALLLLAALVSSGLLWQQPAKAESTLEQSATVATPIVRIEPRYPVKAAQEGITGWVTLSFTIDDNGVPEDLRVVASHPADVFDAEALRAVSRWRYHPDNANSSLTIQLNFEMDEADPA</sequence>
<dbReference type="InterPro" id="IPR037682">
    <property type="entry name" value="TonB_C"/>
</dbReference>
<dbReference type="PANTHER" id="PTHR34978:SF3">
    <property type="entry name" value="SLR0241 PROTEIN"/>
    <property type="match status" value="1"/>
</dbReference>
<evidence type="ECO:0000259" key="6">
    <source>
        <dbReference type="PROSITE" id="PS52015"/>
    </source>
</evidence>
<comment type="caution">
    <text evidence="7">The sequence shown here is derived from an EMBL/GenBank/DDBJ whole genome shotgun (WGS) entry which is preliminary data.</text>
</comment>
<dbReference type="PRINTS" id="PR01374">
    <property type="entry name" value="TONBPROTEIN"/>
</dbReference>
<keyword evidence="5" id="KW-0997">Cell inner membrane</keyword>
<dbReference type="CDD" id="cd07341">
    <property type="entry name" value="M56_BlaR1_MecR1_like"/>
    <property type="match status" value="1"/>
</dbReference>
<keyword evidence="5" id="KW-0735">Signal-anchor</keyword>
<comment type="subcellular location">
    <subcellularLocation>
        <location evidence="5">Cell inner membrane</location>
        <topology evidence="5">Single-pass membrane protein</topology>
        <orientation evidence="5">Periplasmic side</orientation>
    </subcellularLocation>
    <subcellularLocation>
        <location evidence="1">Membrane</location>
        <topology evidence="1">Single-pass membrane protein</topology>
    </subcellularLocation>
</comment>
<dbReference type="PANTHER" id="PTHR34978">
    <property type="entry name" value="POSSIBLE SENSOR-TRANSDUCER PROTEIN BLAR"/>
    <property type="match status" value="1"/>
</dbReference>
<dbReference type="InterPro" id="IPR003538">
    <property type="entry name" value="TonB"/>
</dbReference>
<dbReference type="Gene3D" id="3.30.2420.10">
    <property type="entry name" value="TonB"/>
    <property type="match status" value="1"/>
</dbReference>
<keyword evidence="3 5" id="KW-1133">Transmembrane helix</keyword>
<protein>
    <recommendedName>
        <fullName evidence="5">Protein TonB</fullName>
    </recommendedName>
</protein>
<dbReference type="RefSeq" id="WP_330129753.1">
    <property type="nucleotide sequence ID" value="NZ_JAUHLI010000015.1"/>
</dbReference>
<proteinExistence type="inferred from homology"/>
<comment type="caution">
    <text evidence="5">Lacks conserved residue(s) required for the propagation of feature annotation.</text>
</comment>
<keyword evidence="4 5" id="KW-0472">Membrane</keyword>
<dbReference type="InterPro" id="IPR008756">
    <property type="entry name" value="Peptidase_M56"/>
</dbReference>
<feature type="transmembrane region" description="Helical" evidence="5">
    <location>
        <begin position="88"/>
        <end position="109"/>
    </location>
</feature>
<evidence type="ECO:0000256" key="1">
    <source>
        <dbReference type="ARBA" id="ARBA00004167"/>
    </source>
</evidence>
<dbReference type="InterPro" id="IPR006260">
    <property type="entry name" value="TonB/TolA_C"/>
</dbReference>